<dbReference type="SUPFAM" id="SSF88874">
    <property type="entry name" value="Receptor-binding domain of short tail fibre protein gp12"/>
    <property type="match status" value="1"/>
</dbReference>
<dbReference type="Proteomes" id="UP000321192">
    <property type="component" value="Unassembled WGS sequence"/>
</dbReference>
<comment type="caution">
    <text evidence="2">The sequence shown here is derived from an EMBL/GenBank/DDBJ whole genome shotgun (WGS) entry which is preliminary data.</text>
</comment>
<dbReference type="InterPro" id="IPR011083">
    <property type="entry name" value="Phage_tail_collar_dom"/>
</dbReference>
<dbReference type="EMBL" id="SSFD01000028">
    <property type="protein sequence ID" value="TXH91753.1"/>
    <property type="molecule type" value="Genomic_DNA"/>
</dbReference>
<sequence>MADPFLGEIRAFAGNFAPLGWALCQGQLLPIAQNDALFALIGTTYGGDGQTSFALPNLAGRIPIHQGAGPGLTPRALGEAGGSETVALGVPQLPSHSHVAIGANSGADRIGPAAAYWSTDPGGNTGAYSTTAGSQMATGAIGAAGGGQAHANMQPFLVLNYIIALEGIFPSQS</sequence>
<accession>A0A5C7T6Z3</accession>
<dbReference type="InterPro" id="IPR037053">
    <property type="entry name" value="Phage_tail_collar_dom_sf"/>
</dbReference>
<reference evidence="2 3" key="1">
    <citation type="submission" date="2018-09" db="EMBL/GenBank/DDBJ databases">
        <title>Metagenome Assembled Genomes from an Advanced Water Purification Facility.</title>
        <authorList>
            <person name="Stamps B.W."/>
            <person name="Spear J.R."/>
        </authorList>
    </citation>
    <scope>NUCLEOTIDE SEQUENCE [LARGE SCALE GENOMIC DNA]</scope>
    <source>
        <strain evidence="2">Bin_27_1</strain>
    </source>
</reference>
<protein>
    <submittedName>
        <fullName evidence="2">Phage tail protein</fullName>
    </submittedName>
</protein>
<dbReference type="Pfam" id="PF07484">
    <property type="entry name" value="Collar"/>
    <property type="match status" value="1"/>
</dbReference>
<gene>
    <name evidence="2" type="ORF">E6Q80_01810</name>
</gene>
<dbReference type="AlphaFoldDB" id="A0A5C7T6Z3"/>
<evidence type="ECO:0000259" key="1">
    <source>
        <dbReference type="Pfam" id="PF07484"/>
    </source>
</evidence>
<dbReference type="Gene3D" id="3.90.1340.10">
    <property type="entry name" value="Phage tail collar domain"/>
    <property type="match status" value="1"/>
</dbReference>
<evidence type="ECO:0000313" key="3">
    <source>
        <dbReference type="Proteomes" id="UP000321192"/>
    </source>
</evidence>
<evidence type="ECO:0000313" key="2">
    <source>
        <dbReference type="EMBL" id="TXH91753.1"/>
    </source>
</evidence>
<proteinExistence type="predicted"/>
<feature type="domain" description="Phage tail collar" evidence="1">
    <location>
        <begin position="7"/>
        <end position="63"/>
    </location>
</feature>
<dbReference type="RefSeq" id="WP_276656595.1">
    <property type="nucleotide sequence ID" value="NZ_SSFD01000028.1"/>
</dbReference>
<name>A0A5C7T6Z3_THASP</name>
<organism evidence="2 3">
    <name type="scientific">Thauera aminoaromatica</name>
    <dbReference type="NCBI Taxonomy" id="164330"/>
    <lineage>
        <taxon>Bacteria</taxon>
        <taxon>Pseudomonadati</taxon>
        <taxon>Pseudomonadota</taxon>
        <taxon>Betaproteobacteria</taxon>
        <taxon>Rhodocyclales</taxon>
        <taxon>Zoogloeaceae</taxon>
        <taxon>Thauera</taxon>
    </lineage>
</organism>